<dbReference type="SUPFAM" id="SSF48452">
    <property type="entry name" value="TPR-like"/>
    <property type="match status" value="1"/>
</dbReference>
<evidence type="ECO:0000313" key="1">
    <source>
        <dbReference type="EMBL" id="DBA15194.1"/>
    </source>
</evidence>
<evidence type="ECO:0000313" key="2">
    <source>
        <dbReference type="Proteomes" id="UP001181693"/>
    </source>
</evidence>
<dbReference type="Gene3D" id="1.25.40.10">
    <property type="entry name" value="Tetratricopeptide repeat domain"/>
    <property type="match status" value="1"/>
</dbReference>
<dbReference type="InterPro" id="IPR041404">
    <property type="entry name" value="DUF5588"/>
</dbReference>
<accession>A0AAV2ZFH0</accession>
<dbReference type="PANTHER" id="PTHR31919">
    <property type="entry name" value="ZINC FINGERS AND HOMEOBOXES PROTEIN 1, ISOFORM 2"/>
    <property type="match status" value="1"/>
</dbReference>
<keyword evidence="2" id="KW-1185">Reference proteome</keyword>
<protein>
    <submittedName>
        <fullName evidence="1">Uncharacterized protein</fullName>
    </submittedName>
</protein>
<dbReference type="Proteomes" id="UP001181693">
    <property type="component" value="Unassembled WGS sequence"/>
</dbReference>
<name>A0AAV2ZFH0_PYXAD</name>
<dbReference type="InterPro" id="IPR011990">
    <property type="entry name" value="TPR-like_helical_dom_sf"/>
</dbReference>
<gene>
    <name evidence="1" type="ORF">GDO54_004438</name>
</gene>
<organism evidence="1 2">
    <name type="scientific">Pyxicephalus adspersus</name>
    <name type="common">African bullfrog</name>
    <dbReference type="NCBI Taxonomy" id="30357"/>
    <lineage>
        <taxon>Eukaryota</taxon>
        <taxon>Metazoa</taxon>
        <taxon>Chordata</taxon>
        <taxon>Craniata</taxon>
        <taxon>Vertebrata</taxon>
        <taxon>Euteleostomi</taxon>
        <taxon>Amphibia</taxon>
        <taxon>Batrachia</taxon>
        <taxon>Anura</taxon>
        <taxon>Neobatrachia</taxon>
        <taxon>Ranoidea</taxon>
        <taxon>Pyxicephalidae</taxon>
        <taxon>Pyxicephalinae</taxon>
        <taxon>Pyxicephalus</taxon>
    </lineage>
</organism>
<dbReference type="AlphaFoldDB" id="A0AAV2ZFH0"/>
<dbReference type="PANTHER" id="PTHR31919:SF1">
    <property type="entry name" value="ZINC FINGERS AND HOMEOBOXES PROTEIN 1, ISOFORM 2"/>
    <property type="match status" value="1"/>
</dbReference>
<comment type="caution">
    <text evidence="1">The sequence shown here is derived from an EMBL/GenBank/DDBJ whole genome shotgun (WGS) entry which is preliminary data.</text>
</comment>
<proteinExistence type="predicted"/>
<dbReference type="EMBL" id="DYDO01000012">
    <property type="protein sequence ID" value="DBA15194.1"/>
    <property type="molecule type" value="Genomic_DNA"/>
</dbReference>
<dbReference type="Pfam" id="PF17826">
    <property type="entry name" value="DUF5588"/>
    <property type="match status" value="1"/>
</dbReference>
<sequence>MLSVKKMDFEFCFEDSVFSETRDRSAGRDESYTAKQCEPQWFCEDTSGDEATDEHTILKFRADLSYRQKNFLKAFNEYGSCYELLPAANNAMRRDVQEGQARCLIYLRRFTEALEITQALMKGVNNTDHLTGALNLQASIHKHLGNLKEAVSCLQQLVTLQCFNPHVWVSLAESYQSLLFSASHCRNASVNSSETSVRDCCVNAFIRTVDTTDMKDYKITQRHCSTNITFPVFKCCENGTQLWIWSCASFIRARILLQFIQPQHASFVLDHNLKTQDYIEEQINQMGITEECNTIITNIMSEDLLAERIQEEGQIDAKSTQALNTFTMPTDTEFTERWFTKIQSLLLVHR</sequence>
<reference evidence="1" key="1">
    <citation type="thesis" date="2020" institute="ProQuest LLC" country="789 East Eisenhower Parkway, Ann Arbor, MI, USA">
        <title>Comparative Genomics and Chromosome Evolution.</title>
        <authorList>
            <person name="Mudd A.B."/>
        </authorList>
    </citation>
    <scope>NUCLEOTIDE SEQUENCE</scope>
    <source>
        <strain evidence="1">1538</strain>
        <tissue evidence="1">Blood</tissue>
    </source>
</reference>